<evidence type="ECO:0000313" key="2">
    <source>
        <dbReference type="Proteomes" id="UP000000260"/>
    </source>
</evidence>
<protein>
    <submittedName>
        <fullName evidence="1">Uncharacterized protein</fullName>
    </submittedName>
</protein>
<keyword evidence="2" id="KW-1185">Reference proteome</keyword>
<accession>A7MHX5</accession>
<sequence>MGYPLPDRAAAGRVNLQKRYEIPLKKTKNSDLTQNEAVYVYKTLSKCISNAVRFGKEMIKKEGLQNKKCGLPRLINC</sequence>
<dbReference type="AlphaFoldDB" id="A7MHX5"/>
<reference evidence="1 2" key="1">
    <citation type="journal article" date="2010" name="PLoS ONE">
        <title>Genome sequence of Cronobacter sakazakii BAA-894 and comparative genomic hybridization analysis with other Cronobacter species.</title>
        <authorList>
            <person name="Kucerova E."/>
            <person name="Clifton S.W."/>
            <person name="Xia X.Q."/>
            <person name="Long F."/>
            <person name="Porwollik S."/>
            <person name="Fulton L."/>
            <person name="Fronick C."/>
            <person name="Minx P."/>
            <person name="Kyung K."/>
            <person name="Warren W."/>
            <person name="Fulton R."/>
            <person name="Feng D."/>
            <person name="Wollam A."/>
            <person name="Shah N."/>
            <person name="Bhonagiri V."/>
            <person name="Nash W.E."/>
            <person name="Hallsworth-Pepin K."/>
            <person name="Wilson R.K."/>
            <person name="McClelland M."/>
            <person name="Forsythe S.J."/>
        </authorList>
    </citation>
    <scope>NUCLEOTIDE SEQUENCE [LARGE SCALE GENOMIC DNA]</scope>
    <source>
        <strain evidence="1 2">ATCC BAA-894</strain>
    </source>
</reference>
<dbReference type="KEGG" id="esa:ESA_00632"/>
<evidence type="ECO:0000313" key="1">
    <source>
        <dbReference type="EMBL" id="ABU75915.1"/>
    </source>
</evidence>
<dbReference type="HOGENOM" id="CLU_2823878_0_0_6"/>
<dbReference type="RefSeq" id="WP_012123990.1">
    <property type="nucleotide sequence ID" value="NC_009778.1"/>
</dbReference>
<organism evidence="1 2">
    <name type="scientific">Cronobacter sakazakii (strain ATCC BAA-894)</name>
    <name type="common">Enterobacter sakazakii</name>
    <dbReference type="NCBI Taxonomy" id="290339"/>
    <lineage>
        <taxon>Bacteria</taxon>
        <taxon>Pseudomonadati</taxon>
        <taxon>Pseudomonadota</taxon>
        <taxon>Gammaproteobacteria</taxon>
        <taxon>Enterobacterales</taxon>
        <taxon>Enterobacteriaceae</taxon>
        <taxon>Cronobacter</taxon>
    </lineage>
</organism>
<dbReference type="Proteomes" id="UP000000260">
    <property type="component" value="Chromosome"/>
</dbReference>
<dbReference type="EMBL" id="CP000783">
    <property type="protein sequence ID" value="ABU75915.1"/>
    <property type="molecule type" value="Genomic_DNA"/>
</dbReference>
<name>A7MHX5_CROS8</name>
<proteinExistence type="predicted"/>
<gene>
    <name evidence="1" type="ordered locus">ESA_00632</name>
</gene>